<dbReference type="Proteomes" id="UP000694866">
    <property type="component" value="Unplaced"/>
</dbReference>
<reference evidence="5" key="1">
    <citation type="submission" date="2025-08" db="UniProtKB">
        <authorList>
            <consortium name="RefSeq"/>
        </authorList>
    </citation>
    <scope>IDENTIFICATION</scope>
    <source>
        <strain evidence="5">USDA-PBARC FA_bdor</strain>
        <tissue evidence="5">Whole organism</tissue>
    </source>
</reference>
<gene>
    <name evidence="5" type="primary">Pex19</name>
</gene>
<evidence type="ECO:0000313" key="4">
    <source>
        <dbReference type="Proteomes" id="UP000694866"/>
    </source>
</evidence>
<dbReference type="PANTHER" id="PTHR12774">
    <property type="entry name" value="PEROXISOMAL BIOGENESIS FACTOR 19"/>
    <property type="match status" value="1"/>
</dbReference>
<dbReference type="GO" id="GO:0033328">
    <property type="term" value="F:peroxisome membrane targeting sequence binding"/>
    <property type="evidence" value="ECO:0007669"/>
    <property type="project" value="TreeGrafter"/>
</dbReference>
<protein>
    <recommendedName>
        <fullName evidence="2">Peroxin-19</fullName>
    </recommendedName>
</protein>
<dbReference type="RefSeq" id="XP_011297655.1">
    <property type="nucleotide sequence ID" value="XM_011299353.1"/>
</dbReference>
<keyword evidence="4" id="KW-1185">Reference proteome</keyword>
<dbReference type="OrthoDB" id="21292at2759"/>
<dbReference type="PANTHER" id="PTHR12774:SF2">
    <property type="entry name" value="PEROXISOMAL BIOGENESIS FACTOR 19"/>
    <property type="match status" value="1"/>
</dbReference>
<dbReference type="GeneID" id="105263261"/>
<dbReference type="Pfam" id="PF04614">
    <property type="entry name" value="Pex19"/>
    <property type="match status" value="1"/>
</dbReference>
<dbReference type="InterPro" id="IPR006708">
    <property type="entry name" value="Pex19"/>
</dbReference>
<evidence type="ECO:0000313" key="5">
    <source>
        <dbReference type="RefSeq" id="XP_011297655.1"/>
    </source>
</evidence>
<name>A0A9R1SV04_9HYME</name>
<dbReference type="KEGG" id="fas:105263261"/>
<accession>A0A9R1SV04</accession>
<proteinExistence type="inferred from homology"/>
<evidence type="ECO:0000256" key="2">
    <source>
        <dbReference type="ARBA" id="ARBA00029688"/>
    </source>
</evidence>
<dbReference type="CTD" id="5824"/>
<feature type="region of interest" description="Disordered" evidence="3">
    <location>
        <begin position="1"/>
        <end position="53"/>
    </location>
</feature>
<dbReference type="InterPro" id="IPR038322">
    <property type="entry name" value="Pex19_C_sf"/>
</dbReference>
<dbReference type="GO" id="GO:0045046">
    <property type="term" value="P:protein import into peroxisome membrane"/>
    <property type="evidence" value="ECO:0007669"/>
    <property type="project" value="TreeGrafter"/>
</dbReference>
<sequence>MSEEKKSGDQANDAELDELLNSALEDFNKLPQPVTKKDDIPASTKAPADDESLENLVDETWSQDFIKQTADQFEKNLQSLIEKGGASDFSGSLQQMAQTVANAISSNAPADAEGNEFQSAIAQALKDISATSETLQNAGPGITEADLAAMFGQTSLDESGGDILPFMRSMVESLLSKEVLYPALKELAGKYPAWLDKKRESLSSEELARFTKQFQLMQKVCTEFEEEKEDDSQSTKQQRLDKILALMQEMQNSGHPPEDLVGEQPNLFQFDNDGNPMMGQGLPPGVDPQNCSIM</sequence>
<dbReference type="AlphaFoldDB" id="A0A9R1SV04"/>
<dbReference type="GO" id="GO:0005778">
    <property type="term" value="C:peroxisomal membrane"/>
    <property type="evidence" value="ECO:0007669"/>
    <property type="project" value="TreeGrafter"/>
</dbReference>
<evidence type="ECO:0000256" key="1">
    <source>
        <dbReference type="ARBA" id="ARBA00006326"/>
    </source>
</evidence>
<organism evidence="4 5">
    <name type="scientific">Fopius arisanus</name>
    <dbReference type="NCBI Taxonomy" id="64838"/>
    <lineage>
        <taxon>Eukaryota</taxon>
        <taxon>Metazoa</taxon>
        <taxon>Ecdysozoa</taxon>
        <taxon>Arthropoda</taxon>
        <taxon>Hexapoda</taxon>
        <taxon>Insecta</taxon>
        <taxon>Pterygota</taxon>
        <taxon>Neoptera</taxon>
        <taxon>Endopterygota</taxon>
        <taxon>Hymenoptera</taxon>
        <taxon>Apocrita</taxon>
        <taxon>Ichneumonoidea</taxon>
        <taxon>Braconidae</taxon>
        <taxon>Opiinae</taxon>
        <taxon>Fopius</taxon>
    </lineage>
</organism>
<evidence type="ECO:0000256" key="3">
    <source>
        <dbReference type="SAM" id="MobiDB-lite"/>
    </source>
</evidence>
<dbReference type="Gene3D" id="1.20.120.900">
    <property type="entry name" value="Pex19, mPTS binding domain"/>
    <property type="match status" value="1"/>
</dbReference>
<comment type="similarity">
    <text evidence="1">Belongs to the peroxin-19 family.</text>
</comment>